<feature type="domain" description="Peptidase M16 N-terminal" evidence="3">
    <location>
        <begin position="22"/>
        <end position="168"/>
    </location>
</feature>
<evidence type="ECO:0000256" key="2">
    <source>
        <dbReference type="RuleBase" id="RU004447"/>
    </source>
</evidence>
<dbReference type="PANTHER" id="PTHR11851">
    <property type="entry name" value="METALLOPROTEASE"/>
    <property type="match status" value="1"/>
</dbReference>
<dbReference type="EMBL" id="LCFK01000054">
    <property type="protein sequence ID" value="KKS92003.1"/>
    <property type="molecule type" value="Genomic_DNA"/>
</dbReference>
<dbReference type="InterPro" id="IPR050361">
    <property type="entry name" value="MPP/UQCRC_Complex"/>
</dbReference>
<sequence>MGVKMVDMRFLPKVHKLGNLRVVLVPEERESVTVRVMVGTGSREETDKEAGSAHFLEHFVFKGTKEFPKMYDINEAVEKVGGAFNAYTGQNEMGFWVKMDKGNLGLAARIVGQIVTEPVLPKEHFDKERGTILEELYMYEDRPNSKAAEECERLIFGQTNMGRPIIGTVESLNDMTVGELRKYFDKWFVAENMVLGVVGGYGNEEEVLKIIEKEFASLTRDTKKTPTKNKFAWEDQKETRLKLVSRKVEQAAVVMAFRAMDANDKRRFALELINIIFGDGWMSRLMREVREERGWAYAIGSDADLFTDAGSLWVGAGLPKNKLNEAVELITEIAFGLAGGGKWKIKEEELETAKETFRGRQALAFDKPEQVLGSALFDLTFREKIYTPEETLASIERVTIDQVGKLAEEMFKKENLSIAVVGDYKKLDFKI</sequence>
<organism evidence="5 6">
    <name type="scientific">Candidatus Collierbacteria bacterium GW2011_GWC2_43_12</name>
    <dbReference type="NCBI Taxonomy" id="1618390"/>
    <lineage>
        <taxon>Bacteria</taxon>
        <taxon>Candidatus Collieribacteriota</taxon>
    </lineage>
</organism>
<comment type="caution">
    <text evidence="5">The sequence shown here is derived from an EMBL/GenBank/DDBJ whole genome shotgun (WGS) entry which is preliminary data.</text>
</comment>
<proteinExistence type="inferred from homology"/>
<evidence type="ECO:0000313" key="6">
    <source>
        <dbReference type="Proteomes" id="UP000033980"/>
    </source>
</evidence>
<dbReference type="PANTHER" id="PTHR11851:SF49">
    <property type="entry name" value="MITOCHONDRIAL-PROCESSING PEPTIDASE SUBUNIT ALPHA"/>
    <property type="match status" value="1"/>
</dbReference>
<name>A0A0G1FZ43_9BACT</name>
<dbReference type="Pfam" id="PF00675">
    <property type="entry name" value="Peptidase_M16"/>
    <property type="match status" value="1"/>
</dbReference>
<dbReference type="PROSITE" id="PS00143">
    <property type="entry name" value="INSULINASE"/>
    <property type="match status" value="1"/>
</dbReference>
<evidence type="ECO:0000259" key="3">
    <source>
        <dbReference type="Pfam" id="PF00675"/>
    </source>
</evidence>
<accession>A0A0G1FZ43</accession>
<evidence type="ECO:0000313" key="5">
    <source>
        <dbReference type="EMBL" id="KKS92003.1"/>
    </source>
</evidence>
<dbReference type="SUPFAM" id="SSF63411">
    <property type="entry name" value="LuxS/MPP-like metallohydrolase"/>
    <property type="match status" value="2"/>
</dbReference>
<dbReference type="GO" id="GO:0004222">
    <property type="term" value="F:metalloendopeptidase activity"/>
    <property type="evidence" value="ECO:0007669"/>
    <property type="project" value="InterPro"/>
</dbReference>
<dbReference type="Gene3D" id="3.30.830.10">
    <property type="entry name" value="Metalloenzyme, LuxS/M16 peptidase-like"/>
    <property type="match status" value="2"/>
</dbReference>
<dbReference type="AlphaFoldDB" id="A0A0G1FZ43"/>
<comment type="similarity">
    <text evidence="1 2">Belongs to the peptidase M16 family.</text>
</comment>
<dbReference type="InterPro" id="IPR011249">
    <property type="entry name" value="Metalloenz_LuxS/M16"/>
</dbReference>
<gene>
    <name evidence="5" type="ORF">UV68_C0054G0001</name>
</gene>
<protein>
    <submittedName>
        <fullName evidence="5">Processing peptidase</fullName>
    </submittedName>
</protein>
<evidence type="ECO:0000259" key="4">
    <source>
        <dbReference type="Pfam" id="PF05193"/>
    </source>
</evidence>
<dbReference type="Proteomes" id="UP000033980">
    <property type="component" value="Unassembled WGS sequence"/>
</dbReference>
<dbReference type="GO" id="GO:0006508">
    <property type="term" value="P:proteolysis"/>
    <property type="evidence" value="ECO:0007669"/>
    <property type="project" value="InterPro"/>
</dbReference>
<dbReference type="GO" id="GO:0046872">
    <property type="term" value="F:metal ion binding"/>
    <property type="evidence" value="ECO:0007669"/>
    <property type="project" value="InterPro"/>
</dbReference>
<evidence type="ECO:0000256" key="1">
    <source>
        <dbReference type="ARBA" id="ARBA00007261"/>
    </source>
</evidence>
<feature type="domain" description="Peptidase M16 C-terminal" evidence="4">
    <location>
        <begin position="175"/>
        <end position="356"/>
    </location>
</feature>
<dbReference type="InterPro" id="IPR011765">
    <property type="entry name" value="Pept_M16_N"/>
</dbReference>
<dbReference type="Pfam" id="PF05193">
    <property type="entry name" value="Peptidase_M16_C"/>
    <property type="match status" value="1"/>
</dbReference>
<reference evidence="5 6" key="1">
    <citation type="journal article" date="2015" name="Nature">
        <title>rRNA introns, odd ribosomes, and small enigmatic genomes across a large radiation of phyla.</title>
        <authorList>
            <person name="Brown C.T."/>
            <person name="Hug L.A."/>
            <person name="Thomas B.C."/>
            <person name="Sharon I."/>
            <person name="Castelle C.J."/>
            <person name="Singh A."/>
            <person name="Wilkins M.J."/>
            <person name="Williams K.H."/>
            <person name="Banfield J.F."/>
        </authorList>
    </citation>
    <scope>NUCLEOTIDE SEQUENCE [LARGE SCALE GENOMIC DNA]</scope>
</reference>
<dbReference type="InterPro" id="IPR001431">
    <property type="entry name" value="Pept_M16_Zn_BS"/>
</dbReference>
<dbReference type="InterPro" id="IPR007863">
    <property type="entry name" value="Peptidase_M16_C"/>
</dbReference>